<comment type="caution">
    <text evidence="2">The sequence shown here is derived from an EMBL/GenBank/DDBJ whole genome shotgun (WGS) entry which is preliminary data.</text>
</comment>
<dbReference type="AlphaFoldDB" id="A0A8H6YEF5"/>
<dbReference type="SUPFAM" id="SSF81383">
    <property type="entry name" value="F-box domain"/>
    <property type="match status" value="1"/>
</dbReference>
<name>A0A8H6YEF5_9AGAR</name>
<evidence type="ECO:0000313" key="2">
    <source>
        <dbReference type="EMBL" id="KAF7357464.1"/>
    </source>
</evidence>
<accession>A0A8H6YEF5</accession>
<dbReference type="InterPro" id="IPR036047">
    <property type="entry name" value="F-box-like_dom_sf"/>
</dbReference>
<dbReference type="Pfam" id="PF12937">
    <property type="entry name" value="F-box-like"/>
    <property type="match status" value="1"/>
</dbReference>
<evidence type="ECO:0000259" key="1">
    <source>
        <dbReference type="Pfam" id="PF12937"/>
    </source>
</evidence>
<dbReference type="InterPro" id="IPR001810">
    <property type="entry name" value="F-box_dom"/>
</dbReference>
<dbReference type="EMBL" id="JACAZH010000010">
    <property type="protein sequence ID" value="KAF7357464.1"/>
    <property type="molecule type" value="Genomic_DNA"/>
</dbReference>
<protein>
    <submittedName>
        <fullName evidence="2">F-box domain-containing protein</fullName>
    </submittedName>
</protein>
<feature type="domain" description="F-box" evidence="1">
    <location>
        <begin position="70"/>
        <end position="119"/>
    </location>
</feature>
<proteinExistence type="predicted"/>
<dbReference type="InterPro" id="IPR032675">
    <property type="entry name" value="LRR_dom_sf"/>
</dbReference>
<dbReference type="Gene3D" id="1.20.1280.50">
    <property type="match status" value="1"/>
</dbReference>
<keyword evidence="3" id="KW-1185">Reference proteome</keyword>
<organism evidence="2 3">
    <name type="scientific">Mycena sanguinolenta</name>
    <dbReference type="NCBI Taxonomy" id="230812"/>
    <lineage>
        <taxon>Eukaryota</taxon>
        <taxon>Fungi</taxon>
        <taxon>Dikarya</taxon>
        <taxon>Basidiomycota</taxon>
        <taxon>Agaricomycotina</taxon>
        <taxon>Agaricomycetes</taxon>
        <taxon>Agaricomycetidae</taxon>
        <taxon>Agaricales</taxon>
        <taxon>Marasmiineae</taxon>
        <taxon>Mycenaceae</taxon>
        <taxon>Mycena</taxon>
    </lineage>
</organism>
<evidence type="ECO:0000313" key="3">
    <source>
        <dbReference type="Proteomes" id="UP000623467"/>
    </source>
</evidence>
<sequence length="485" mass="54767">MTLTGASVRAAVLEQTERTKHLSKADIERIIEESELNITSLDSQIDILIKLRDSQRADVLALRYIMSSIRTLPVELLAKVFDLSIEDPTHIKDVYRLAQVCSDWRQVAHSTPQLWSRPLRVDLRKRADADGLKAWLAQSAPLSLPISIIPAHKDIAGTLEELLSVASRWHSLRIYLTTYAMPSWFFRKLSQGMLDSLEVLELGPIDDDADPTPLSFTAVPRLRKLNILCGLTAPQTLVPWVQLTDLVIQIDSHEAVAILAQCTNLVRASINTSPWCQPPAAKRDIVALGQLQTLRFFFRDDHMRQTGHHGPPFFDYLSAPLLQALRLDFDREYWTSARLTAFQLRAPNITQLEFASRKFSSEDLVTAIRNASSLTHLTLTFCTKAFDDAFIRTLHYQPGMIPLLPQLHNLVVKSEVMSFTQDVLAGMIMSRWWPASSEAPPAVTSWTHVELEFGRRCATLNSARFADMLKDIPSDVLIVSRNDRI</sequence>
<gene>
    <name evidence="2" type="ORF">MSAN_01342500</name>
</gene>
<dbReference type="OrthoDB" id="2905556at2759"/>
<dbReference type="Proteomes" id="UP000623467">
    <property type="component" value="Unassembled WGS sequence"/>
</dbReference>
<dbReference type="Gene3D" id="3.80.10.10">
    <property type="entry name" value="Ribonuclease Inhibitor"/>
    <property type="match status" value="1"/>
</dbReference>
<reference evidence="2" key="1">
    <citation type="submission" date="2020-05" db="EMBL/GenBank/DDBJ databases">
        <title>Mycena genomes resolve the evolution of fungal bioluminescence.</title>
        <authorList>
            <person name="Tsai I.J."/>
        </authorList>
    </citation>
    <scope>NUCLEOTIDE SEQUENCE</scope>
    <source>
        <strain evidence="2">160909Yilan</strain>
    </source>
</reference>